<accession>A0A2P6PBE4</accession>
<dbReference type="Gene3D" id="3.90.730.10">
    <property type="entry name" value="Ribonuclease T2-like"/>
    <property type="match status" value="1"/>
</dbReference>
<keyword evidence="3" id="KW-0732">Signal</keyword>
<protein>
    <submittedName>
        <fullName evidence="9">Putative ribonuclease T(2)</fullName>
        <ecNumber evidence="9">3.1.27.1</ecNumber>
    </submittedName>
</protein>
<name>A0A2P6PBE4_ROSCH</name>
<evidence type="ECO:0000256" key="5">
    <source>
        <dbReference type="ARBA" id="ARBA00022801"/>
    </source>
</evidence>
<dbReference type="InterPro" id="IPR001568">
    <property type="entry name" value="RNase_T2-like"/>
</dbReference>
<evidence type="ECO:0000256" key="3">
    <source>
        <dbReference type="ARBA" id="ARBA00022729"/>
    </source>
</evidence>
<dbReference type="GO" id="GO:0016787">
    <property type="term" value="F:hydrolase activity"/>
    <property type="evidence" value="ECO:0007669"/>
    <property type="project" value="UniProtKB-KW"/>
</dbReference>
<organism evidence="9 10">
    <name type="scientific">Rosa chinensis</name>
    <name type="common">China rose</name>
    <dbReference type="NCBI Taxonomy" id="74649"/>
    <lineage>
        <taxon>Eukaryota</taxon>
        <taxon>Viridiplantae</taxon>
        <taxon>Streptophyta</taxon>
        <taxon>Embryophyta</taxon>
        <taxon>Tracheophyta</taxon>
        <taxon>Spermatophyta</taxon>
        <taxon>Magnoliopsida</taxon>
        <taxon>eudicotyledons</taxon>
        <taxon>Gunneridae</taxon>
        <taxon>Pentapetalae</taxon>
        <taxon>rosids</taxon>
        <taxon>fabids</taxon>
        <taxon>Rosales</taxon>
        <taxon>Rosaceae</taxon>
        <taxon>Rosoideae</taxon>
        <taxon>Rosoideae incertae sedis</taxon>
        <taxon>Rosa</taxon>
    </lineage>
</organism>
<keyword evidence="6" id="KW-0325">Glycoprotein</keyword>
<dbReference type="PANTHER" id="PTHR11240">
    <property type="entry name" value="RIBONUCLEASE T2"/>
    <property type="match status" value="1"/>
</dbReference>
<dbReference type="InterPro" id="IPR036430">
    <property type="entry name" value="RNase_T2-like_sf"/>
</dbReference>
<dbReference type="EMBL" id="PDCK01000045">
    <property type="protein sequence ID" value="PRQ19246.1"/>
    <property type="molecule type" value="Genomic_DNA"/>
</dbReference>
<gene>
    <name evidence="9" type="ORF">RchiOBHm_Chr7g0215091</name>
</gene>
<reference evidence="9 10" key="1">
    <citation type="journal article" date="2018" name="Nat. Genet.">
        <title>The Rosa genome provides new insights in the design of modern roses.</title>
        <authorList>
            <person name="Bendahmane M."/>
        </authorList>
    </citation>
    <scope>NUCLEOTIDE SEQUENCE [LARGE SCALE GENOMIC DNA]</scope>
    <source>
        <strain evidence="10">cv. Old Blush</strain>
    </source>
</reference>
<evidence type="ECO:0000256" key="1">
    <source>
        <dbReference type="ARBA" id="ARBA00007469"/>
    </source>
</evidence>
<evidence type="ECO:0000256" key="6">
    <source>
        <dbReference type="ARBA" id="ARBA00023180"/>
    </source>
</evidence>
<proteinExistence type="inferred from homology"/>
<dbReference type="Proteomes" id="UP000238479">
    <property type="component" value="Chromosome 7"/>
</dbReference>
<keyword evidence="2" id="KW-0540">Nuclease</keyword>
<sequence>MQEWQKYGTCAESLFGGQYQYFHAGLNLRKKIDMLQILSNAGIHPNGSFYEMTAVFNAIQKATIHLPGFICNKDKSGNKQLCGNTAGTRIIDCLGNPRSNTGQCPENFKFPPLK</sequence>
<keyword evidence="4" id="KW-0255">Endonuclease</keyword>
<evidence type="ECO:0000256" key="8">
    <source>
        <dbReference type="RuleBase" id="RU004328"/>
    </source>
</evidence>
<dbReference type="PANTHER" id="PTHR11240:SF75">
    <property type="entry name" value="RIBONUCLEASE 3"/>
    <property type="match status" value="1"/>
</dbReference>
<dbReference type="AlphaFoldDB" id="A0A2P6PBE4"/>
<dbReference type="GO" id="GO:0005576">
    <property type="term" value="C:extracellular region"/>
    <property type="evidence" value="ECO:0007669"/>
    <property type="project" value="TreeGrafter"/>
</dbReference>
<evidence type="ECO:0000256" key="4">
    <source>
        <dbReference type="ARBA" id="ARBA00022759"/>
    </source>
</evidence>
<dbReference type="Pfam" id="PF00445">
    <property type="entry name" value="Ribonuclease_T2"/>
    <property type="match status" value="1"/>
</dbReference>
<dbReference type="OMA" id="FMCADIS"/>
<evidence type="ECO:0000313" key="10">
    <source>
        <dbReference type="Proteomes" id="UP000238479"/>
    </source>
</evidence>
<dbReference type="GO" id="GO:0003723">
    <property type="term" value="F:RNA binding"/>
    <property type="evidence" value="ECO:0007669"/>
    <property type="project" value="InterPro"/>
</dbReference>
<keyword evidence="7" id="KW-0456">Lyase</keyword>
<keyword evidence="10" id="KW-1185">Reference proteome</keyword>
<keyword evidence="5 9" id="KW-0378">Hydrolase</keyword>
<evidence type="ECO:0000256" key="7">
    <source>
        <dbReference type="ARBA" id="ARBA00023239"/>
    </source>
</evidence>
<comment type="similarity">
    <text evidence="1 8">Belongs to the RNase T2 family.</text>
</comment>
<dbReference type="SUPFAM" id="SSF55895">
    <property type="entry name" value="Ribonuclease Rh-like"/>
    <property type="match status" value="1"/>
</dbReference>
<evidence type="ECO:0000256" key="2">
    <source>
        <dbReference type="ARBA" id="ARBA00022722"/>
    </source>
</evidence>
<dbReference type="GO" id="GO:0033897">
    <property type="term" value="F:ribonuclease T2 activity"/>
    <property type="evidence" value="ECO:0007669"/>
    <property type="project" value="InterPro"/>
</dbReference>
<dbReference type="EC" id="3.1.27.1" evidence="9"/>
<dbReference type="GO" id="GO:0006401">
    <property type="term" value="P:RNA catabolic process"/>
    <property type="evidence" value="ECO:0007669"/>
    <property type="project" value="TreeGrafter"/>
</dbReference>
<dbReference type="Gramene" id="PRQ19246">
    <property type="protein sequence ID" value="PRQ19246"/>
    <property type="gene ID" value="RchiOBHm_Chr7g0215091"/>
</dbReference>
<comment type="caution">
    <text evidence="9">The sequence shown here is derived from an EMBL/GenBank/DDBJ whole genome shotgun (WGS) entry which is preliminary data.</text>
</comment>
<evidence type="ECO:0000313" key="9">
    <source>
        <dbReference type="EMBL" id="PRQ19246.1"/>
    </source>
</evidence>